<feature type="region of interest" description="Disordered" evidence="2">
    <location>
        <begin position="453"/>
        <end position="472"/>
    </location>
</feature>
<feature type="compositionally biased region" description="Polar residues" evidence="2">
    <location>
        <begin position="334"/>
        <end position="343"/>
    </location>
</feature>
<name>A0AAV5RZH1_MAUHU</name>
<protein>
    <submittedName>
        <fullName evidence="3">Nitrogen permease regulating protein</fullName>
    </submittedName>
</protein>
<dbReference type="InterPro" id="IPR009348">
    <property type="entry name" value="NPR2-like"/>
</dbReference>
<sequence>MDRQFRGFEPIHTIFYSNFHPTEGSKVCYQFPPNNLQNFNINFNSVKNYIIPKPQLCHKLLTMKYQNYRIVSYPVTVTSQIYARNFFSFNFVFIFPYDCETSPYEPAIARLAKMFRVLEEQNQLLSLAENDPVFFKDQPSLNNKPDPNFSIQDLIMRIYQDLNSYSECLIPVNDANTVDIKIFPLVSPPTAIQLSIEAVPISVVNLNKVIDLNWDPTMLNILPFIDGLNNISHIAMLSDSDPNLVIECIRHLIYYKCVIITDIFQFSNIYAPTSSITTFLSDPKLSYDCQSYVTLPKNSDILKLPFRELPISKSNSNVNSTNNTLRSNEHAHQKSGSISTQESAANKLRMSPAHSSLASSPISSFYQSRKHSESSLSSNGMFRYSDRYNYLPTRATLFDLYRSLNHSITVKTWFEKNYDVLNSNNIDIRRFIKFGITNGLIYRIYSHPVLSVTKRKRRPSDRRGTPNDTNSGSILLSTSDIKFDVGDKLLNSIYKKLSKVSFDSNSSPEVKNKSSPTKSKLTTSQRKILIESLDEFESFDKICVKLGKSRAEVEVLLKELGDYRVINA</sequence>
<evidence type="ECO:0000313" key="3">
    <source>
        <dbReference type="EMBL" id="GMM56107.1"/>
    </source>
</evidence>
<proteinExistence type="inferred from homology"/>
<dbReference type="PANTHER" id="PTHR12991:SF10">
    <property type="entry name" value="GATOR COMPLEX PROTEIN NPRL2"/>
    <property type="match status" value="1"/>
</dbReference>
<dbReference type="GO" id="GO:0005774">
    <property type="term" value="C:vacuolar membrane"/>
    <property type="evidence" value="ECO:0007669"/>
    <property type="project" value="TreeGrafter"/>
</dbReference>
<evidence type="ECO:0000256" key="1">
    <source>
        <dbReference type="ARBA" id="ARBA00008433"/>
    </source>
</evidence>
<dbReference type="GO" id="GO:1904262">
    <property type="term" value="P:negative regulation of TORC1 signaling"/>
    <property type="evidence" value="ECO:0007669"/>
    <property type="project" value="TreeGrafter"/>
</dbReference>
<dbReference type="AlphaFoldDB" id="A0AAV5RZH1"/>
<comment type="caution">
    <text evidence="3">The sequence shown here is derived from an EMBL/GenBank/DDBJ whole genome shotgun (WGS) entry which is preliminary data.</text>
</comment>
<accession>A0AAV5RZH1</accession>
<gene>
    <name evidence="3" type="ORF">DAKH74_027230</name>
</gene>
<dbReference type="PANTHER" id="PTHR12991">
    <property type="entry name" value="NITROGEN PERMEASE REGULATOR 2/TUMOR SUPPRESSOR CANDIDATE 4"/>
    <property type="match status" value="1"/>
</dbReference>
<dbReference type="GO" id="GO:0005096">
    <property type="term" value="F:GTPase activator activity"/>
    <property type="evidence" value="ECO:0007669"/>
    <property type="project" value="TreeGrafter"/>
</dbReference>
<evidence type="ECO:0000313" key="4">
    <source>
        <dbReference type="Proteomes" id="UP001377567"/>
    </source>
</evidence>
<dbReference type="Pfam" id="PF06218">
    <property type="entry name" value="NPR2"/>
    <property type="match status" value="1"/>
</dbReference>
<dbReference type="GO" id="GO:1990130">
    <property type="term" value="C:GATOR1 complex"/>
    <property type="evidence" value="ECO:0007669"/>
    <property type="project" value="TreeGrafter"/>
</dbReference>
<dbReference type="GO" id="GO:0010508">
    <property type="term" value="P:positive regulation of autophagy"/>
    <property type="evidence" value="ECO:0007669"/>
    <property type="project" value="TreeGrafter"/>
</dbReference>
<feature type="region of interest" description="Disordered" evidence="2">
    <location>
        <begin position="315"/>
        <end position="343"/>
    </location>
</feature>
<dbReference type="EMBL" id="BTGD01000006">
    <property type="protein sequence ID" value="GMM56107.1"/>
    <property type="molecule type" value="Genomic_DNA"/>
</dbReference>
<comment type="similarity">
    <text evidence="1">Belongs to the NPR2 family.</text>
</comment>
<evidence type="ECO:0000256" key="2">
    <source>
        <dbReference type="SAM" id="MobiDB-lite"/>
    </source>
</evidence>
<dbReference type="Proteomes" id="UP001377567">
    <property type="component" value="Unassembled WGS sequence"/>
</dbReference>
<feature type="compositionally biased region" description="Low complexity" evidence="2">
    <location>
        <begin position="315"/>
        <end position="326"/>
    </location>
</feature>
<reference evidence="3 4" key="1">
    <citation type="journal article" date="2023" name="Elife">
        <title>Identification of key yeast species and microbe-microbe interactions impacting larval growth of Drosophila in the wild.</title>
        <authorList>
            <person name="Mure A."/>
            <person name="Sugiura Y."/>
            <person name="Maeda R."/>
            <person name="Honda K."/>
            <person name="Sakurai N."/>
            <person name="Takahashi Y."/>
            <person name="Watada M."/>
            <person name="Katoh T."/>
            <person name="Gotoh A."/>
            <person name="Gotoh Y."/>
            <person name="Taniguchi I."/>
            <person name="Nakamura K."/>
            <person name="Hayashi T."/>
            <person name="Katayama T."/>
            <person name="Uemura T."/>
            <person name="Hattori Y."/>
        </authorList>
    </citation>
    <scope>NUCLEOTIDE SEQUENCE [LARGE SCALE GENOMIC DNA]</scope>
    <source>
        <strain evidence="3 4">KH-74</strain>
    </source>
</reference>
<organism evidence="3 4">
    <name type="scientific">Maudiozyma humilis</name>
    <name type="common">Sour dough yeast</name>
    <name type="synonym">Kazachstania humilis</name>
    <dbReference type="NCBI Taxonomy" id="51915"/>
    <lineage>
        <taxon>Eukaryota</taxon>
        <taxon>Fungi</taxon>
        <taxon>Dikarya</taxon>
        <taxon>Ascomycota</taxon>
        <taxon>Saccharomycotina</taxon>
        <taxon>Saccharomycetes</taxon>
        <taxon>Saccharomycetales</taxon>
        <taxon>Saccharomycetaceae</taxon>
        <taxon>Maudiozyma</taxon>
    </lineage>
</organism>
<keyword evidence="4" id="KW-1185">Reference proteome</keyword>